<dbReference type="SUPFAM" id="SSF47473">
    <property type="entry name" value="EF-hand"/>
    <property type="match status" value="2"/>
</dbReference>
<dbReference type="PROSITE" id="PS50222">
    <property type="entry name" value="EF_HAND_2"/>
    <property type="match status" value="1"/>
</dbReference>
<dbReference type="Proteomes" id="UP001150538">
    <property type="component" value="Unassembled WGS sequence"/>
</dbReference>
<evidence type="ECO:0000256" key="2">
    <source>
        <dbReference type="SAM" id="Coils"/>
    </source>
</evidence>
<evidence type="ECO:0000313" key="5">
    <source>
        <dbReference type="EMBL" id="KAJ1916646.1"/>
    </source>
</evidence>
<dbReference type="GO" id="GO:0005737">
    <property type="term" value="C:cytoplasm"/>
    <property type="evidence" value="ECO:0007669"/>
    <property type="project" value="TreeGrafter"/>
</dbReference>
<keyword evidence="6" id="KW-1185">Reference proteome</keyword>
<dbReference type="GO" id="GO:0005509">
    <property type="term" value="F:calcium ion binding"/>
    <property type="evidence" value="ECO:0007669"/>
    <property type="project" value="InterPro"/>
</dbReference>
<dbReference type="Pfam" id="PF12763">
    <property type="entry name" value="EH"/>
    <property type="match status" value="2"/>
</dbReference>
<comment type="caution">
    <text evidence="5">The sequence shown here is derived from an EMBL/GenBank/DDBJ whole genome shotgun (WGS) entry which is preliminary data.</text>
</comment>
<proteinExistence type="predicted"/>
<dbReference type="InterPro" id="IPR002048">
    <property type="entry name" value="EF_hand_dom"/>
</dbReference>
<organism evidence="5 6">
    <name type="scientific">Mycoemilia scoparia</name>
    <dbReference type="NCBI Taxonomy" id="417184"/>
    <lineage>
        <taxon>Eukaryota</taxon>
        <taxon>Fungi</taxon>
        <taxon>Fungi incertae sedis</taxon>
        <taxon>Zoopagomycota</taxon>
        <taxon>Kickxellomycotina</taxon>
        <taxon>Kickxellomycetes</taxon>
        <taxon>Kickxellales</taxon>
        <taxon>Kickxellaceae</taxon>
        <taxon>Mycoemilia</taxon>
    </lineage>
</organism>
<dbReference type="SMART" id="SM00027">
    <property type="entry name" value="EH"/>
    <property type="match status" value="2"/>
</dbReference>
<dbReference type="PROSITE" id="PS50031">
    <property type="entry name" value="EH"/>
    <property type="match status" value="2"/>
</dbReference>
<evidence type="ECO:0000259" key="4">
    <source>
        <dbReference type="PROSITE" id="PS50222"/>
    </source>
</evidence>
<dbReference type="GO" id="GO:0005886">
    <property type="term" value="C:plasma membrane"/>
    <property type="evidence" value="ECO:0007669"/>
    <property type="project" value="TreeGrafter"/>
</dbReference>
<evidence type="ECO:0000256" key="1">
    <source>
        <dbReference type="ARBA" id="ARBA00022837"/>
    </source>
</evidence>
<dbReference type="GO" id="GO:0006897">
    <property type="term" value="P:endocytosis"/>
    <property type="evidence" value="ECO:0007669"/>
    <property type="project" value="TreeGrafter"/>
</dbReference>
<dbReference type="PANTHER" id="PTHR11216:SF174">
    <property type="entry name" value="GH06923P"/>
    <property type="match status" value="1"/>
</dbReference>
<gene>
    <name evidence="5" type="primary">END3</name>
    <name evidence="5" type="ORF">H4219_003661</name>
</gene>
<dbReference type="InterPro" id="IPR000261">
    <property type="entry name" value="EH_dom"/>
</dbReference>
<name>A0A9W7ZY91_9FUNG</name>
<dbReference type="PANTHER" id="PTHR11216">
    <property type="entry name" value="EH DOMAIN"/>
    <property type="match status" value="1"/>
</dbReference>
<dbReference type="SMART" id="SM00054">
    <property type="entry name" value="EFh"/>
    <property type="match status" value="2"/>
</dbReference>
<dbReference type="OrthoDB" id="1716625at2759"/>
<reference evidence="5" key="1">
    <citation type="submission" date="2022-07" db="EMBL/GenBank/DDBJ databases">
        <title>Phylogenomic reconstructions and comparative analyses of Kickxellomycotina fungi.</title>
        <authorList>
            <person name="Reynolds N.K."/>
            <person name="Stajich J.E."/>
            <person name="Barry K."/>
            <person name="Grigoriev I.V."/>
            <person name="Crous P."/>
            <person name="Smith M.E."/>
        </authorList>
    </citation>
    <scope>NUCLEOTIDE SEQUENCE</scope>
    <source>
        <strain evidence="5">NBRC 100468</strain>
    </source>
</reference>
<dbReference type="InterPro" id="IPR011992">
    <property type="entry name" value="EF-hand-dom_pair"/>
</dbReference>
<dbReference type="Gene3D" id="1.10.238.10">
    <property type="entry name" value="EF-hand"/>
    <property type="match status" value="2"/>
</dbReference>
<keyword evidence="2" id="KW-0175">Coiled coil</keyword>
<feature type="coiled-coil region" evidence="2">
    <location>
        <begin position="312"/>
        <end position="346"/>
    </location>
</feature>
<feature type="domain" description="EH" evidence="3">
    <location>
        <begin position="9"/>
        <end position="99"/>
    </location>
</feature>
<keyword evidence="1" id="KW-0106">Calcium</keyword>
<feature type="domain" description="EF-hand" evidence="4">
    <location>
        <begin position="41"/>
        <end position="76"/>
    </location>
</feature>
<dbReference type="EMBL" id="JANBPU010000096">
    <property type="protein sequence ID" value="KAJ1916646.1"/>
    <property type="molecule type" value="Genomic_DNA"/>
</dbReference>
<accession>A0A9W7ZY91</accession>
<protein>
    <submittedName>
        <fullName evidence="5">Endocytosis defective- protein</fullName>
    </submittedName>
</protein>
<dbReference type="AlphaFoldDB" id="A0A9W7ZY91"/>
<evidence type="ECO:0000259" key="3">
    <source>
        <dbReference type="PROSITE" id="PS50031"/>
    </source>
</evidence>
<sequence length="453" mass="50610">MDLVISNEDYQKYKQYFEMAAPANGKLSDQNAKNFLLKSQLPVHYLGQIWELSDMDRDGQLDLEEFCIAMKLVYSLLENKINGVPNVLPPTLVPQTKKHLIQGSVGSMSGANEQSGAGGGYLSPQVARSPSAALSDVGSAGASSMNWFVPSNDRANYEQIFRQMTGGGTSSTVKMLPLDEYLHSFGLPWNEIVHVWNMIDVRKYQELNKEQFVYFLHVINSCIKGARVPDNLPPAIRDKIYKALDLNSDSALGVSGSINYTRRTGKPGITDSRKPGLYGEKSGNVALADSYLSKLRNASTFESKAGSRYASSRVNEEERSRLQKELDKLDNELKDINIEISQVEQQQQSSYNHLDHPDSSDIQTTLRELEEFLEYKQTKKEKINQLISNPNSPAVAKTFSGGGSIAEIKQDIYDLQSHYSFLQGQTDALKSFIQNGRDELVRIQLETIDVDKS</sequence>
<dbReference type="CDD" id="cd00052">
    <property type="entry name" value="EH"/>
    <property type="match status" value="1"/>
</dbReference>
<dbReference type="PROSITE" id="PS00018">
    <property type="entry name" value="EF_HAND_1"/>
    <property type="match status" value="1"/>
</dbReference>
<dbReference type="InterPro" id="IPR018247">
    <property type="entry name" value="EF_Hand_1_Ca_BS"/>
</dbReference>
<evidence type="ECO:0000313" key="6">
    <source>
        <dbReference type="Proteomes" id="UP001150538"/>
    </source>
</evidence>
<dbReference type="GO" id="GO:0016197">
    <property type="term" value="P:endosomal transport"/>
    <property type="evidence" value="ECO:0007669"/>
    <property type="project" value="TreeGrafter"/>
</dbReference>
<feature type="domain" description="EH" evidence="3">
    <location>
        <begin position="153"/>
        <end position="243"/>
    </location>
</feature>